<dbReference type="AlphaFoldDB" id="A0A8A1MA10"/>
<evidence type="ECO:0000313" key="2">
    <source>
        <dbReference type="Proteomes" id="UP000663671"/>
    </source>
</evidence>
<accession>A0A8A1MA10</accession>
<dbReference type="Proteomes" id="UP000663671">
    <property type="component" value="Chromosome 4"/>
</dbReference>
<name>A0A8A1MA10_AJECA</name>
<dbReference type="VEuPathDB" id="FungiDB:I7I51_05824"/>
<proteinExistence type="predicted"/>
<evidence type="ECO:0000313" key="1">
    <source>
        <dbReference type="EMBL" id="QSS61017.1"/>
    </source>
</evidence>
<dbReference type="EMBL" id="CP069110">
    <property type="protein sequence ID" value="QSS61017.1"/>
    <property type="molecule type" value="Genomic_DNA"/>
</dbReference>
<protein>
    <submittedName>
        <fullName evidence="1">Uncharacterized protein</fullName>
    </submittedName>
</protein>
<gene>
    <name evidence="1" type="ORF">I7I51_05824</name>
</gene>
<reference evidence="1" key="1">
    <citation type="submission" date="2021-01" db="EMBL/GenBank/DDBJ databases">
        <title>Chromosome-level genome assembly of a human fungal pathogen reveals clustering of transcriptionally co-regulated genes.</title>
        <authorList>
            <person name="Voorhies M."/>
            <person name="Cohen S."/>
            <person name="Shea T.P."/>
            <person name="Petrus S."/>
            <person name="Munoz J.F."/>
            <person name="Poplawski S."/>
            <person name="Goldman W.E."/>
            <person name="Michael T."/>
            <person name="Cuomo C.A."/>
            <person name="Sil A."/>
            <person name="Beyhan S."/>
        </authorList>
    </citation>
    <scope>NUCLEOTIDE SEQUENCE</scope>
    <source>
        <strain evidence="1">WU24</strain>
    </source>
</reference>
<organism evidence="1 2">
    <name type="scientific">Ajellomyces capsulatus</name>
    <name type="common">Darling's disease fungus</name>
    <name type="synonym">Histoplasma capsulatum</name>
    <dbReference type="NCBI Taxonomy" id="5037"/>
    <lineage>
        <taxon>Eukaryota</taxon>
        <taxon>Fungi</taxon>
        <taxon>Dikarya</taxon>
        <taxon>Ascomycota</taxon>
        <taxon>Pezizomycotina</taxon>
        <taxon>Eurotiomycetes</taxon>
        <taxon>Eurotiomycetidae</taxon>
        <taxon>Onygenales</taxon>
        <taxon>Ajellomycetaceae</taxon>
        <taxon>Histoplasma</taxon>
    </lineage>
</organism>
<sequence length="153" mass="17551">MPTSSVVVISSMKSGQGDHDNLRMDEDLDRPGWQRIHVAPCCRLAHVASLKINQPTYRPRDLPTPERRESDLNSLGAYTFQSQHDVEGGITFMAKQVPLYLAQWKQFNDRREKCRDKSTLSPHIEAAWCSRDKRLYPQGAGQMESQQKRRLGL</sequence>